<reference evidence="2" key="2">
    <citation type="submission" date="2022-01" db="EMBL/GenBank/DDBJ databases">
        <authorList>
            <person name="Yamashiro T."/>
            <person name="Shiraishi A."/>
            <person name="Satake H."/>
            <person name="Nakayama K."/>
        </authorList>
    </citation>
    <scope>NUCLEOTIDE SEQUENCE</scope>
</reference>
<feature type="region of interest" description="Disordered" evidence="1">
    <location>
        <begin position="395"/>
        <end position="415"/>
    </location>
</feature>
<gene>
    <name evidence="2" type="ORF">Tco_0625325</name>
</gene>
<dbReference type="EMBL" id="BQNB010008621">
    <property type="protein sequence ID" value="GJS51963.1"/>
    <property type="molecule type" value="Genomic_DNA"/>
</dbReference>
<name>A0ABQ4WGG2_9ASTR</name>
<accession>A0ABQ4WGG2</accession>
<reference evidence="2" key="1">
    <citation type="journal article" date="2022" name="Int. J. Mol. Sci.">
        <title>Draft Genome of Tanacetum Coccineum: Genomic Comparison of Closely Related Tanacetum-Family Plants.</title>
        <authorList>
            <person name="Yamashiro T."/>
            <person name="Shiraishi A."/>
            <person name="Nakayama K."/>
            <person name="Satake H."/>
        </authorList>
    </citation>
    <scope>NUCLEOTIDE SEQUENCE</scope>
</reference>
<evidence type="ECO:0000256" key="1">
    <source>
        <dbReference type="SAM" id="MobiDB-lite"/>
    </source>
</evidence>
<organism evidence="2 3">
    <name type="scientific">Tanacetum coccineum</name>
    <dbReference type="NCBI Taxonomy" id="301880"/>
    <lineage>
        <taxon>Eukaryota</taxon>
        <taxon>Viridiplantae</taxon>
        <taxon>Streptophyta</taxon>
        <taxon>Embryophyta</taxon>
        <taxon>Tracheophyta</taxon>
        <taxon>Spermatophyta</taxon>
        <taxon>Magnoliopsida</taxon>
        <taxon>eudicotyledons</taxon>
        <taxon>Gunneridae</taxon>
        <taxon>Pentapetalae</taxon>
        <taxon>asterids</taxon>
        <taxon>campanulids</taxon>
        <taxon>Asterales</taxon>
        <taxon>Asteraceae</taxon>
        <taxon>Asteroideae</taxon>
        <taxon>Anthemideae</taxon>
        <taxon>Anthemidinae</taxon>
        <taxon>Tanacetum</taxon>
    </lineage>
</organism>
<evidence type="ECO:0000313" key="3">
    <source>
        <dbReference type="Proteomes" id="UP001151760"/>
    </source>
</evidence>
<evidence type="ECO:0000313" key="2">
    <source>
        <dbReference type="EMBL" id="GJS51963.1"/>
    </source>
</evidence>
<keyword evidence="3" id="KW-1185">Reference proteome</keyword>
<proteinExistence type="predicted"/>
<dbReference type="Proteomes" id="UP001151760">
    <property type="component" value="Unassembled WGS sequence"/>
</dbReference>
<comment type="caution">
    <text evidence="2">The sequence shown here is derived from an EMBL/GenBank/DDBJ whole genome shotgun (WGS) entry which is preliminary data.</text>
</comment>
<sequence>MAFLSFRFLSDSSKESCSGTFHCFRLSLFGKNSTIILAIVPVVDLPVVHEDTPLIPTETPTIPPVISTLPYTSLFLYTDSSDSDTSKRPPSLDPYVVMLLCQRFLLVGTYRYPPNGMRKMLTARKSVGPLPSHRLALSSILDYSFDSPAASFASPSRKRRRSLAVSVPLATPVLGALSPVRADLLPPRKRIRDIDACIAAADAAAAREADDRVEVDTRIDREDEVEEEVESSHKGTVEIGVDTVVEPVCGITPSRVILFGDIPTVIPSTSMVAPKTSTISPVISSTVHVVETTLVASPTKLCGLVPYSGSDSDSPDEMSSPEYISLLPAISPFLCTDSSEAPDFFDGPPSQDPYVATVARWRSRERIWRGYYEVHQRRPFHIGRSQYLLLEEQRNAVQQGPKPSPAEDFQLDSGSPSTKNLIESLSNTLAILTQSYKSHHPQTNNQLRASSNARQSYGFKTESCGFKMFRGTVQCRLIKETISENNQEKWCSGKWAHSTKCPRPKRLQIIHNYFKTRCLLIQAQDSGAYWNEEPSLFLAGEQVTNVDDDVDIRTRE</sequence>
<protein>
    <submittedName>
        <fullName evidence="2">Uncharacterized protein</fullName>
    </submittedName>
</protein>